<dbReference type="SUPFAM" id="SSF46785">
    <property type="entry name" value="Winged helix' DNA-binding domain"/>
    <property type="match status" value="1"/>
</dbReference>
<dbReference type="CDD" id="cd00090">
    <property type="entry name" value="HTH_ARSR"/>
    <property type="match status" value="1"/>
</dbReference>
<gene>
    <name evidence="6" type="ORF">GCM10023153_19830</name>
</gene>
<dbReference type="Gene3D" id="3.30.450.40">
    <property type="match status" value="1"/>
</dbReference>
<feature type="domain" description="HTH iclR-type" evidence="4">
    <location>
        <begin position="10"/>
        <end position="71"/>
    </location>
</feature>
<organism evidence="6 7">
    <name type="scientific">Ornithinibacter aureus</name>
    <dbReference type="NCBI Taxonomy" id="622664"/>
    <lineage>
        <taxon>Bacteria</taxon>
        <taxon>Bacillati</taxon>
        <taxon>Actinomycetota</taxon>
        <taxon>Actinomycetes</taxon>
        <taxon>Micrococcales</taxon>
        <taxon>Intrasporangiaceae</taxon>
        <taxon>Ornithinibacter</taxon>
    </lineage>
</organism>
<dbReference type="RefSeq" id="WP_159900616.1">
    <property type="nucleotide sequence ID" value="NZ_BAABFX010000026.1"/>
</dbReference>
<dbReference type="InterPro" id="IPR005471">
    <property type="entry name" value="Tscrpt_reg_IclR_N"/>
</dbReference>
<proteinExistence type="predicted"/>
<evidence type="ECO:0000256" key="3">
    <source>
        <dbReference type="ARBA" id="ARBA00023163"/>
    </source>
</evidence>
<accession>A0ABP8JVF7</accession>
<reference evidence="7" key="1">
    <citation type="journal article" date="2019" name="Int. J. Syst. Evol. Microbiol.">
        <title>The Global Catalogue of Microorganisms (GCM) 10K type strain sequencing project: providing services to taxonomists for standard genome sequencing and annotation.</title>
        <authorList>
            <consortium name="The Broad Institute Genomics Platform"/>
            <consortium name="The Broad Institute Genome Sequencing Center for Infectious Disease"/>
            <person name="Wu L."/>
            <person name="Ma J."/>
        </authorList>
    </citation>
    <scope>NUCLEOTIDE SEQUENCE [LARGE SCALE GENOMIC DNA]</scope>
    <source>
        <strain evidence="7">JCM 17738</strain>
    </source>
</reference>
<comment type="caution">
    <text evidence="6">The sequence shown here is derived from an EMBL/GenBank/DDBJ whole genome shotgun (WGS) entry which is preliminary data.</text>
</comment>
<feature type="domain" description="IclR-ED" evidence="5">
    <location>
        <begin position="72"/>
        <end position="248"/>
    </location>
</feature>
<evidence type="ECO:0000259" key="5">
    <source>
        <dbReference type="PROSITE" id="PS51078"/>
    </source>
</evidence>
<dbReference type="PROSITE" id="PS51078">
    <property type="entry name" value="ICLR_ED"/>
    <property type="match status" value="1"/>
</dbReference>
<dbReference type="PROSITE" id="PS51077">
    <property type="entry name" value="HTH_ICLR"/>
    <property type="match status" value="1"/>
</dbReference>
<dbReference type="PANTHER" id="PTHR30136:SF39">
    <property type="entry name" value="TRANSCRIPTIONAL REGULATORY PROTEIN"/>
    <property type="match status" value="1"/>
</dbReference>
<name>A0ABP8JVF7_9MICO</name>
<dbReference type="SMART" id="SM00419">
    <property type="entry name" value="HTH_CRP"/>
    <property type="match status" value="1"/>
</dbReference>
<dbReference type="InterPro" id="IPR036388">
    <property type="entry name" value="WH-like_DNA-bd_sf"/>
</dbReference>
<evidence type="ECO:0000313" key="7">
    <source>
        <dbReference type="Proteomes" id="UP001500390"/>
    </source>
</evidence>
<evidence type="ECO:0000256" key="1">
    <source>
        <dbReference type="ARBA" id="ARBA00023015"/>
    </source>
</evidence>
<sequence>MATPAVGTGTQSIDRAADLLARVVRAPSPVTFTELAEVTGLARSTTSRLLSALERADLLARDERARWIPGALFDHYAARRSDDAHLVEAADSTMRALGDLTGETVNLGVPRRGTVVQVAQVDSLYYLGSRDWVGTDVPAHCSALGLVLYAYGALPAPSGQLDALTPASLTTGADLKARLPGIRHDGFATTVDELEPGLTGVAAPIRLGGTVVAALGISGPTSRLAADLRSTGTLVAAHAKALSNRLDHHHQEGAA</sequence>
<evidence type="ECO:0000313" key="6">
    <source>
        <dbReference type="EMBL" id="GAA4396644.1"/>
    </source>
</evidence>
<dbReference type="InterPro" id="IPR011991">
    <property type="entry name" value="ArsR-like_HTH"/>
</dbReference>
<dbReference type="PANTHER" id="PTHR30136">
    <property type="entry name" value="HELIX-TURN-HELIX TRANSCRIPTIONAL REGULATOR, ICLR FAMILY"/>
    <property type="match status" value="1"/>
</dbReference>
<dbReference type="InterPro" id="IPR050707">
    <property type="entry name" value="HTH_MetabolicPath_Reg"/>
</dbReference>
<evidence type="ECO:0000256" key="2">
    <source>
        <dbReference type="ARBA" id="ARBA00023125"/>
    </source>
</evidence>
<dbReference type="InterPro" id="IPR036390">
    <property type="entry name" value="WH_DNA-bd_sf"/>
</dbReference>
<keyword evidence="1" id="KW-0805">Transcription regulation</keyword>
<dbReference type="SMART" id="SM00346">
    <property type="entry name" value="HTH_ICLR"/>
    <property type="match status" value="1"/>
</dbReference>
<dbReference type="InterPro" id="IPR014757">
    <property type="entry name" value="Tscrpt_reg_IclR_C"/>
</dbReference>
<keyword evidence="7" id="KW-1185">Reference proteome</keyword>
<dbReference type="Pfam" id="PF01614">
    <property type="entry name" value="IclR_C"/>
    <property type="match status" value="1"/>
</dbReference>
<keyword evidence="2" id="KW-0238">DNA-binding</keyword>
<dbReference type="Proteomes" id="UP001500390">
    <property type="component" value="Unassembled WGS sequence"/>
</dbReference>
<dbReference type="InterPro" id="IPR012318">
    <property type="entry name" value="HTH_CRP"/>
</dbReference>
<dbReference type="EMBL" id="BAABFX010000026">
    <property type="protein sequence ID" value="GAA4396644.1"/>
    <property type="molecule type" value="Genomic_DNA"/>
</dbReference>
<evidence type="ECO:0000259" key="4">
    <source>
        <dbReference type="PROSITE" id="PS51077"/>
    </source>
</evidence>
<protein>
    <submittedName>
        <fullName evidence="6">IclR family transcriptional regulator</fullName>
    </submittedName>
</protein>
<keyword evidence="3" id="KW-0804">Transcription</keyword>
<dbReference type="Pfam" id="PF09339">
    <property type="entry name" value="HTH_IclR"/>
    <property type="match status" value="1"/>
</dbReference>
<dbReference type="InterPro" id="IPR029016">
    <property type="entry name" value="GAF-like_dom_sf"/>
</dbReference>
<dbReference type="SUPFAM" id="SSF55781">
    <property type="entry name" value="GAF domain-like"/>
    <property type="match status" value="1"/>
</dbReference>
<dbReference type="Gene3D" id="1.10.10.10">
    <property type="entry name" value="Winged helix-like DNA-binding domain superfamily/Winged helix DNA-binding domain"/>
    <property type="match status" value="1"/>
</dbReference>